<protein>
    <recommendedName>
        <fullName evidence="3">Elongator complex protein 6</fullName>
    </recommendedName>
</protein>
<proteinExistence type="predicted"/>
<dbReference type="EMBL" id="JYDT01000011">
    <property type="protein sequence ID" value="KRY91804.1"/>
    <property type="molecule type" value="Genomic_DNA"/>
</dbReference>
<evidence type="ECO:0000313" key="1">
    <source>
        <dbReference type="EMBL" id="KRY91804.1"/>
    </source>
</evidence>
<reference evidence="1 2" key="1">
    <citation type="submission" date="2015-01" db="EMBL/GenBank/DDBJ databases">
        <title>Evolution of Trichinella species and genotypes.</title>
        <authorList>
            <person name="Korhonen P.K."/>
            <person name="Edoardo P."/>
            <person name="Giuseppe L.R."/>
            <person name="Gasser R.B."/>
        </authorList>
    </citation>
    <scope>NUCLEOTIDE SEQUENCE [LARGE SCALE GENOMIC DNA]</scope>
    <source>
        <strain evidence="1">ISS470</strain>
    </source>
</reference>
<dbReference type="AlphaFoldDB" id="A0A0V1G134"/>
<organism evidence="1 2">
    <name type="scientific">Trichinella pseudospiralis</name>
    <name type="common">Parasitic roundworm</name>
    <dbReference type="NCBI Taxonomy" id="6337"/>
    <lineage>
        <taxon>Eukaryota</taxon>
        <taxon>Metazoa</taxon>
        <taxon>Ecdysozoa</taxon>
        <taxon>Nematoda</taxon>
        <taxon>Enoplea</taxon>
        <taxon>Dorylaimia</taxon>
        <taxon>Trichinellida</taxon>
        <taxon>Trichinellidae</taxon>
        <taxon>Trichinella</taxon>
    </lineage>
</organism>
<dbReference type="OrthoDB" id="5920192at2759"/>
<name>A0A0V1G134_TRIPS</name>
<comment type="caution">
    <text evidence="1">The sequence shown here is derived from an EMBL/GenBank/DDBJ whole genome shotgun (WGS) entry which is preliminary data.</text>
</comment>
<dbReference type="Proteomes" id="UP000054995">
    <property type="component" value="Unassembled WGS sequence"/>
</dbReference>
<sequence length="244" mass="27051">MLVRFSVTSKEEPQHEMDTGNLLLQDIFANEGNRMQLLLGTDETTELAASIMFSLTTQVACENGGCATWVRATPLQTLPLLTSSDRRPTVAVLRRIEFVYLDTRAELIAFLNGLHSLGEVVDCLLVDGLQAYCDHEPTSFAGLLATAQDLANWIGDRRPAGRCPTASPPVLVSCSLPESQHPALRTVAAIYTDCLLELKKIHNNKVEIHRNGKLCCLITVDKDKRIFQIEQTQQQHINLPTQSQ</sequence>
<accession>A0A0V1G134</accession>
<gene>
    <name evidence="1" type="ORF">T4D_7089</name>
</gene>
<keyword evidence="2" id="KW-1185">Reference proteome</keyword>
<evidence type="ECO:0008006" key="3">
    <source>
        <dbReference type="Google" id="ProtNLM"/>
    </source>
</evidence>
<evidence type="ECO:0000313" key="2">
    <source>
        <dbReference type="Proteomes" id="UP000054995"/>
    </source>
</evidence>